<dbReference type="PANTHER" id="PTHR11439:SF463">
    <property type="entry name" value="REVERSE TRANSCRIPTASE TY1_COPIA-TYPE DOMAIN-CONTAINING PROTEIN"/>
    <property type="match status" value="1"/>
</dbReference>
<evidence type="ECO:0000313" key="2">
    <source>
        <dbReference type="Proteomes" id="UP000004994"/>
    </source>
</evidence>
<sequence length="103" mass="11451">MSASELLVLSDVHPPIPGTIHLGVQVTPIDDFNIHVYSDTDWGGDITDIVLASGYIQFMDQNLISWSSRKKNIVSRSSTESEYRAVANSLCETVWITNLINEL</sequence>
<reference evidence="1" key="1">
    <citation type="journal article" date="2012" name="Nature">
        <title>The tomato genome sequence provides insights into fleshy fruit evolution.</title>
        <authorList>
            <consortium name="Tomato Genome Consortium"/>
        </authorList>
    </citation>
    <scope>NUCLEOTIDE SEQUENCE [LARGE SCALE GENOMIC DNA]</scope>
    <source>
        <strain evidence="1">cv. Heinz 1706</strain>
    </source>
</reference>
<protein>
    <recommendedName>
        <fullName evidence="3">Mitochondrial protein</fullName>
    </recommendedName>
</protein>
<proteinExistence type="predicted"/>
<organism evidence="1">
    <name type="scientific">Solanum lycopersicum</name>
    <name type="common">Tomato</name>
    <name type="synonym">Lycopersicon esculentum</name>
    <dbReference type="NCBI Taxonomy" id="4081"/>
    <lineage>
        <taxon>Eukaryota</taxon>
        <taxon>Viridiplantae</taxon>
        <taxon>Streptophyta</taxon>
        <taxon>Embryophyta</taxon>
        <taxon>Tracheophyta</taxon>
        <taxon>Spermatophyta</taxon>
        <taxon>Magnoliopsida</taxon>
        <taxon>eudicotyledons</taxon>
        <taxon>Gunneridae</taxon>
        <taxon>Pentapetalae</taxon>
        <taxon>asterids</taxon>
        <taxon>lamiids</taxon>
        <taxon>Solanales</taxon>
        <taxon>Solanaceae</taxon>
        <taxon>Solanoideae</taxon>
        <taxon>Solaneae</taxon>
        <taxon>Solanum</taxon>
        <taxon>Solanum subgen. Lycopersicon</taxon>
    </lineage>
</organism>
<evidence type="ECO:0000313" key="1">
    <source>
        <dbReference type="EnsemblPlants" id="Solyc10g049825.1.1"/>
    </source>
</evidence>
<name>A0A3Q7IFX3_SOLLC</name>
<dbReference type="CDD" id="cd09272">
    <property type="entry name" value="RNase_HI_RT_Ty1"/>
    <property type="match status" value="1"/>
</dbReference>
<dbReference type="EnsemblPlants" id="Solyc10g049825.1.1">
    <property type="protein sequence ID" value="Solyc10g049825.1.1"/>
    <property type="gene ID" value="Solyc10g049825.1"/>
</dbReference>
<dbReference type="PANTHER" id="PTHR11439">
    <property type="entry name" value="GAG-POL-RELATED RETROTRANSPOSON"/>
    <property type="match status" value="1"/>
</dbReference>
<evidence type="ECO:0008006" key="3">
    <source>
        <dbReference type="Google" id="ProtNLM"/>
    </source>
</evidence>
<dbReference type="AlphaFoldDB" id="A0A3Q7IFX3"/>
<reference evidence="1" key="2">
    <citation type="submission" date="2019-01" db="UniProtKB">
        <authorList>
            <consortium name="EnsemblPlants"/>
        </authorList>
    </citation>
    <scope>IDENTIFICATION</scope>
    <source>
        <strain evidence="1">cv. Heinz 1706</strain>
    </source>
</reference>
<dbReference type="Proteomes" id="UP000004994">
    <property type="component" value="Chromosome 10"/>
</dbReference>
<keyword evidence="2" id="KW-1185">Reference proteome</keyword>
<dbReference type="STRING" id="4081.A0A3Q7IFX3"/>
<accession>A0A3Q7IFX3</accession>
<dbReference type="Gramene" id="Solyc10g049825.1.1">
    <property type="protein sequence ID" value="Solyc10g049825.1.1"/>
    <property type="gene ID" value="Solyc10g049825.1"/>
</dbReference>
<dbReference type="InParanoid" id="A0A3Q7IFX3"/>